<dbReference type="EMBL" id="KV440979">
    <property type="protein sequence ID" value="OAD74437.1"/>
    <property type="molecule type" value="Genomic_DNA"/>
</dbReference>
<evidence type="ECO:0000313" key="6">
    <source>
        <dbReference type="EMBL" id="OAD74437.1"/>
    </source>
</evidence>
<accession>A0A162PN70</accession>
<evidence type="ECO:0000256" key="1">
    <source>
        <dbReference type="ARBA" id="ARBA00001947"/>
    </source>
</evidence>
<dbReference type="SMART" id="SM00863">
    <property type="entry name" value="tRNA_SAD"/>
    <property type="match status" value="1"/>
</dbReference>
<dbReference type="STRING" id="763407.A0A162PN70"/>
<dbReference type="GO" id="GO:0043039">
    <property type="term" value="P:tRNA aminoacylation"/>
    <property type="evidence" value="ECO:0007669"/>
    <property type="project" value="InterPro"/>
</dbReference>
<evidence type="ECO:0000313" key="7">
    <source>
        <dbReference type="Proteomes" id="UP000077315"/>
    </source>
</evidence>
<dbReference type="InterPro" id="IPR009000">
    <property type="entry name" value="Transl_B-barrel_sf"/>
</dbReference>
<dbReference type="RefSeq" id="XP_018292477.1">
    <property type="nucleotide sequence ID" value="XM_018429565.1"/>
</dbReference>
<keyword evidence="7" id="KW-1185">Reference proteome</keyword>
<evidence type="ECO:0000256" key="4">
    <source>
        <dbReference type="ARBA" id="ARBA00022833"/>
    </source>
</evidence>
<proteinExistence type="inferred from homology"/>
<reference evidence="7" key="1">
    <citation type="submission" date="2015-06" db="EMBL/GenBank/DDBJ databases">
        <title>Expansion of signal transduction pathways in fungi by whole-genome duplication.</title>
        <authorList>
            <consortium name="DOE Joint Genome Institute"/>
            <person name="Corrochano L.M."/>
            <person name="Kuo A."/>
            <person name="Marcet-Houben M."/>
            <person name="Polaino S."/>
            <person name="Salamov A."/>
            <person name="Villalobos J.M."/>
            <person name="Alvarez M.I."/>
            <person name="Avalos J."/>
            <person name="Benito E.P."/>
            <person name="Benoit I."/>
            <person name="Burger G."/>
            <person name="Camino L.P."/>
            <person name="Canovas D."/>
            <person name="Cerda-Olmedo E."/>
            <person name="Cheng J.-F."/>
            <person name="Dominguez A."/>
            <person name="Elias M."/>
            <person name="Eslava A.P."/>
            <person name="Glaser F."/>
            <person name="Grimwood J."/>
            <person name="Gutierrez G."/>
            <person name="Heitman J."/>
            <person name="Henrissat B."/>
            <person name="Iturriaga E.A."/>
            <person name="Lang B.F."/>
            <person name="Lavin J.L."/>
            <person name="Lee S."/>
            <person name="Li W."/>
            <person name="Lindquist E."/>
            <person name="Lopez-Garcia S."/>
            <person name="Luque E.M."/>
            <person name="Marcos A.T."/>
            <person name="Martin J."/>
            <person name="McCluskey K."/>
            <person name="Medina H.R."/>
            <person name="Miralles-Duran A."/>
            <person name="Miyazaki A."/>
            <person name="Munoz-Torres E."/>
            <person name="Oguiza J.A."/>
            <person name="Ohm R."/>
            <person name="Olmedo M."/>
            <person name="Orejas M."/>
            <person name="Ortiz-Castellanos L."/>
            <person name="Pisabarro A.G."/>
            <person name="Rodriguez-Romero J."/>
            <person name="Ruiz-Herrera J."/>
            <person name="Ruiz-Vazquez R."/>
            <person name="Sanz C."/>
            <person name="Schackwitz W."/>
            <person name="Schmutz J."/>
            <person name="Shahriari M."/>
            <person name="Shelest E."/>
            <person name="Silva-Franco F."/>
            <person name="Soanes D."/>
            <person name="Syed K."/>
            <person name="Tagua V.G."/>
            <person name="Talbot N.J."/>
            <person name="Thon M."/>
            <person name="De vries R.P."/>
            <person name="Wiebenga A."/>
            <person name="Yadav J.S."/>
            <person name="Braun E.L."/>
            <person name="Baker S."/>
            <person name="Garre V."/>
            <person name="Horwitz B."/>
            <person name="Torres-Martinez S."/>
            <person name="Idnurm A."/>
            <person name="Herrera-Estrella A."/>
            <person name="Gabaldon T."/>
            <person name="Grigoriev I.V."/>
        </authorList>
    </citation>
    <scope>NUCLEOTIDE SEQUENCE [LARGE SCALE GENOMIC DNA]</scope>
    <source>
        <strain evidence="7">NRRL 1555(-)</strain>
    </source>
</reference>
<feature type="domain" description="Threonyl/alanyl tRNA synthetase SAD" evidence="5">
    <location>
        <begin position="196"/>
        <end position="239"/>
    </location>
</feature>
<comment type="cofactor">
    <cofactor evidence="1">
        <name>Zn(2+)</name>
        <dbReference type="ChEBI" id="CHEBI:29105"/>
    </cofactor>
</comment>
<dbReference type="Gene3D" id="3.30.980.10">
    <property type="entry name" value="Threonyl-trna Synthetase, Chain A, domain 2"/>
    <property type="match status" value="1"/>
</dbReference>
<dbReference type="GO" id="GO:0046872">
    <property type="term" value="F:metal ion binding"/>
    <property type="evidence" value="ECO:0007669"/>
    <property type="project" value="UniProtKB-KW"/>
</dbReference>
<dbReference type="GO" id="GO:0005524">
    <property type="term" value="F:ATP binding"/>
    <property type="evidence" value="ECO:0007669"/>
    <property type="project" value="InterPro"/>
</dbReference>
<name>A0A162PN70_PHYB8</name>
<dbReference type="OrthoDB" id="288942at2759"/>
<dbReference type="GO" id="GO:0002196">
    <property type="term" value="F:Ser-tRNA(Ala) deacylase activity"/>
    <property type="evidence" value="ECO:0007669"/>
    <property type="project" value="TreeGrafter"/>
</dbReference>
<keyword evidence="3" id="KW-0479">Metal-binding</keyword>
<dbReference type="Gene3D" id="2.40.30.130">
    <property type="match status" value="1"/>
</dbReference>
<dbReference type="AlphaFoldDB" id="A0A162PN70"/>
<dbReference type="Proteomes" id="UP000077315">
    <property type="component" value="Unassembled WGS sequence"/>
</dbReference>
<organism evidence="6 7">
    <name type="scientific">Phycomyces blakesleeanus (strain ATCC 8743b / DSM 1359 / FGSC 10004 / NBRC 33097 / NRRL 1555)</name>
    <dbReference type="NCBI Taxonomy" id="763407"/>
    <lineage>
        <taxon>Eukaryota</taxon>
        <taxon>Fungi</taxon>
        <taxon>Fungi incertae sedis</taxon>
        <taxon>Mucoromycota</taxon>
        <taxon>Mucoromycotina</taxon>
        <taxon>Mucoromycetes</taxon>
        <taxon>Mucorales</taxon>
        <taxon>Phycomycetaceae</taxon>
        <taxon>Phycomyces</taxon>
    </lineage>
</organism>
<dbReference type="Pfam" id="PF07973">
    <property type="entry name" value="tRNA_SAD"/>
    <property type="match status" value="1"/>
</dbReference>
<gene>
    <name evidence="6" type="ORF">PHYBLDRAFT_133339</name>
</gene>
<dbReference type="GeneID" id="28990471"/>
<keyword evidence="4" id="KW-0862">Zinc</keyword>
<dbReference type="SUPFAM" id="SSF55186">
    <property type="entry name" value="ThrRS/AlaRS common domain"/>
    <property type="match status" value="1"/>
</dbReference>
<dbReference type="InterPro" id="IPR018163">
    <property type="entry name" value="Thr/Ala-tRNA-synth_IIc_edit"/>
</dbReference>
<dbReference type="SUPFAM" id="SSF50447">
    <property type="entry name" value="Translation proteins"/>
    <property type="match status" value="1"/>
</dbReference>
<sequence length="411" mass="45776">MSSNQIPVGDLHCQKDTYSKVCITKCISCSEKPNKKGFYEVKLHDTVIFPEGGGQPSDTGMIDNIKVYEVQRKKLEHIHFTKEPVPVNKEVEVTLDWNRRWDHVQQHSGQHLLSAVLEKEPYNMETLSWNLGPAKCYVELSTKNTKTLGAEQLATLESRVNDLILEELPMECHVEANTGDGRPDSLPADYVGGGSIRTITIEGLDTNPCCGTHVRHLGHLQVLKLLHVESARGGNIKLFFLFGQRVLDTLDVAYKTSRQVTSILSVPQEQFVENITKLQQQTRASQKQIKRLMTELAGHTATEVKLQLKSQPYGFVYRPDGDMDFLVDIASALKDTDDIKDKVVVLAAGEKQTGGQMLITGGSEEIVQKTAKALLAAFPDLKGGGKARWQGKAKSWKTIDTLDTHLKTLFK</sequence>
<dbReference type="InterPro" id="IPR012947">
    <property type="entry name" value="tRNA_SAD"/>
</dbReference>
<evidence type="ECO:0000259" key="5">
    <source>
        <dbReference type="SMART" id="SM00863"/>
    </source>
</evidence>
<dbReference type="InParanoid" id="A0A162PN70"/>
<protein>
    <recommendedName>
        <fullName evidence="5">Threonyl/alanyl tRNA synthetase SAD domain-containing protein</fullName>
    </recommendedName>
</protein>
<comment type="similarity">
    <text evidence="2">Belongs to the class-II aminoacyl-tRNA synthetase family. Alax-L subfamily.</text>
</comment>
<dbReference type="VEuPathDB" id="FungiDB:PHYBLDRAFT_133339"/>
<dbReference type="InterPro" id="IPR051335">
    <property type="entry name" value="Alanyl-tRNA_Editing_Enzymes"/>
</dbReference>
<dbReference type="PANTHER" id="PTHR43462">
    <property type="entry name" value="ALANYL-TRNA EDITING PROTEIN"/>
    <property type="match status" value="1"/>
</dbReference>
<dbReference type="GO" id="GO:0004812">
    <property type="term" value="F:aminoacyl-tRNA ligase activity"/>
    <property type="evidence" value="ECO:0007669"/>
    <property type="project" value="InterPro"/>
</dbReference>
<evidence type="ECO:0000256" key="3">
    <source>
        <dbReference type="ARBA" id="ARBA00022723"/>
    </source>
</evidence>
<evidence type="ECO:0000256" key="2">
    <source>
        <dbReference type="ARBA" id="ARBA00008429"/>
    </source>
</evidence>
<dbReference type="PANTHER" id="PTHR43462:SF1">
    <property type="entry name" value="ALANYL-TRNA EDITING PROTEIN AARSD1"/>
    <property type="match status" value="1"/>
</dbReference>